<proteinExistence type="predicted"/>
<sequence>MEPIELTLTLVAKFEVGSQPQSQGDISPERCRAIRAVLLDRVQDDEDIELVGDLLMDWSDADWWIACRCTGAPLANAPILHPRVSHAAPDTDAEDKFALVRMPKRGAHHEECPFAGSAGNEAGAAVATDRGPRAMVRGLSVLTATHSRQATATGGGAHLADSNPRGKRIPTMARVLFTLLEAGGLQKVHVRKFSLADQLSTLRDVISRRFMDDAELFPAAGWVRTSLSEFNDLARLLAEERSVKAWPRGLRAHGLIIDHVGKVRERSGRLFLAPTHGQELEVHGRVRRPGAETVGPYVAIMLVTVPRAGGAAVISQAYLHPAADSKGLLLVDSDLERKTLGQLLILQHKLRSESGDKVEIEKPYLDHYGPGIRPDFIVAYADRKVVVETMGYIGEDYAERKKRTQAEMLSIGPVLHDESPHDTILSRLVKALQDP</sequence>
<reference evidence="1 2" key="1">
    <citation type="submission" date="2020-03" db="EMBL/GenBank/DDBJ databases">
        <authorList>
            <person name="Lai Q."/>
        </authorList>
    </citation>
    <scope>NUCLEOTIDE SEQUENCE [LARGE SCALE GENOMIC DNA]</scope>
    <source>
        <strain evidence="1 2">CCUG 25036</strain>
    </source>
</reference>
<evidence type="ECO:0000313" key="2">
    <source>
        <dbReference type="Proteomes" id="UP000490980"/>
    </source>
</evidence>
<protein>
    <submittedName>
        <fullName evidence="1">Uncharacterized protein</fullName>
    </submittedName>
</protein>
<accession>A0A7X5UAE4</accession>
<dbReference type="EMBL" id="JAARLZ010000005">
    <property type="protein sequence ID" value="NII06911.1"/>
    <property type="molecule type" value="Genomic_DNA"/>
</dbReference>
<evidence type="ECO:0000313" key="1">
    <source>
        <dbReference type="EMBL" id="NII06911.1"/>
    </source>
</evidence>
<keyword evidence="2" id="KW-1185">Reference proteome</keyword>
<organism evidence="1 2">
    <name type="scientific">Luteibacter anthropi</name>
    <dbReference type="NCBI Taxonomy" id="564369"/>
    <lineage>
        <taxon>Bacteria</taxon>
        <taxon>Pseudomonadati</taxon>
        <taxon>Pseudomonadota</taxon>
        <taxon>Gammaproteobacteria</taxon>
        <taxon>Lysobacterales</taxon>
        <taxon>Rhodanobacteraceae</taxon>
        <taxon>Luteibacter</taxon>
    </lineage>
</organism>
<dbReference type="AlphaFoldDB" id="A0A7X5UAE4"/>
<name>A0A7X5UAE4_9GAMM</name>
<gene>
    <name evidence="1" type="ORF">HBF25_10980</name>
</gene>
<comment type="caution">
    <text evidence="1">The sequence shown here is derived from an EMBL/GenBank/DDBJ whole genome shotgun (WGS) entry which is preliminary data.</text>
</comment>
<dbReference type="RefSeq" id="WP_166948318.1">
    <property type="nucleotide sequence ID" value="NZ_JAARLZ010000005.1"/>
</dbReference>
<dbReference type="Proteomes" id="UP000490980">
    <property type="component" value="Unassembled WGS sequence"/>
</dbReference>